<dbReference type="EMBL" id="GL877437">
    <property type="protein sequence ID" value="ELA46660.1"/>
    <property type="molecule type" value="Genomic_DNA"/>
</dbReference>
<reference evidence="3" key="1">
    <citation type="submission" date="2011-03" db="EMBL/GenBank/DDBJ databases">
        <title>The genome sequence of Vavraia culicis strain floridensis.</title>
        <authorList>
            <consortium name="The Broad Institute Genome Sequencing Platform"/>
            <person name="Cuomo C."/>
            <person name="Becnel J."/>
            <person name="Sanscrainte N."/>
            <person name="Young S.K."/>
            <person name="Zeng Q."/>
            <person name="Gargeya S."/>
            <person name="Fitzgerald M."/>
            <person name="Haas B."/>
            <person name="Abouelleil A."/>
            <person name="Alvarado L."/>
            <person name="Arachchi H.M."/>
            <person name="Berlin A."/>
            <person name="Chapman S.B."/>
            <person name="Gearin G."/>
            <person name="Goldberg J."/>
            <person name="Griggs A."/>
            <person name="Gujja S."/>
            <person name="Hansen M."/>
            <person name="Heiman D."/>
            <person name="Howarth C."/>
            <person name="Larimer J."/>
            <person name="Lui A."/>
            <person name="MacDonald P.J.P."/>
            <person name="McCowen C."/>
            <person name="Montmayeur A."/>
            <person name="Murphy C."/>
            <person name="Neiman D."/>
            <person name="Pearson M."/>
            <person name="Priest M."/>
            <person name="Roberts A."/>
            <person name="Saif S."/>
            <person name="Shea T."/>
            <person name="Sisk P."/>
            <person name="Stolte C."/>
            <person name="Sykes S."/>
            <person name="Wortman J."/>
            <person name="Nusbaum C."/>
            <person name="Birren B."/>
        </authorList>
    </citation>
    <scope>NUCLEOTIDE SEQUENCE [LARGE SCALE GENOMIC DNA]</scope>
    <source>
        <strain evidence="3">floridensis</strain>
    </source>
</reference>
<feature type="transmembrane region" description="Helical" evidence="1">
    <location>
        <begin position="70"/>
        <end position="87"/>
    </location>
</feature>
<accession>L2GU75</accession>
<dbReference type="AlphaFoldDB" id="L2GU75"/>
<evidence type="ECO:0008006" key="4">
    <source>
        <dbReference type="Google" id="ProtNLM"/>
    </source>
</evidence>
<evidence type="ECO:0000313" key="3">
    <source>
        <dbReference type="Proteomes" id="UP000011081"/>
    </source>
</evidence>
<keyword evidence="1" id="KW-0472">Membrane</keyword>
<keyword evidence="1" id="KW-1133">Transmembrane helix</keyword>
<keyword evidence="1" id="KW-0812">Transmembrane</keyword>
<evidence type="ECO:0000256" key="1">
    <source>
        <dbReference type="SAM" id="Phobius"/>
    </source>
</evidence>
<feature type="transmembrane region" description="Helical" evidence="1">
    <location>
        <begin position="34"/>
        <end position="58"/>
    </location>
</feature>
<dbReference type="GeneID" id="19879755"/>
<dbReference type="HOGENOM" id="CLU_187038_0_0_1"/>
<proteinExistence type="predicted"/>
<dbReference type="VEuPathDB" id="MicrosporidiaDB:VCUG_01886"/>
<gene>
    <name evidence="2" type="ORF">VCUG_01886</name>
</gene>
<evidence type="ECO:0000313" key="2">
    <source>
        <dbReference type="EMBL" id="ELA46660.1"/>
    </source>
</evidence>
<dbReference type="Proteomes" id="UP000011081">
    <property type="component" value="Unassembled WGS sequence"/>
</dbReference>
<name>L2GU75_VAVCU</name>
<sequence>MVRRIESNANTTSAIMKKQPGKVKELMNSQLKPFIISPVHVLIISLLFIGTVFVLHLYARFSPGTTSLQLVIAFAVLILSVFASYQLNKRL</sequence>
<dbReference type="OrthoDB" id="5401193at2759"/>
<protein>
    <recommendedName>
        <fullName evidence="4">Protein transport protein Sec61 subunit beta</fullName>
    </recommendedName>
</protein>
<keyword evidence="3" id="KW-1185">Reference proteome</keyword>
<dbReference type="InParanoid" id="L2GU75"/>
<dbReference type="OMA" id="FIISPVH"/>
<organism evidence="2 3">
    <name type="scientific">Vavraia culicis (isolate floridensis)</name>
    <name type="common">Microsporidian parasite</name>
    <dbReference type="NCBI Taxonomy" id="948595"/>
    <lineage>
        <taxon>Eukaryota</taxon>
        <taxon>Fungi</taxon>
        <taxon>Fungi incertae sedis</taxon>
        <taxon>Microsporidia</taxon>
        <taxon>Pleistophoridae</taxon>
        <taxon>Vavraia</taxon>
    </lineage>
</organism>
<dbReference type="RefSeq" id="XP_008074898.1">
    <property type="nucleotide sequence ID" value="XM_008076707.1"/>
</dbReference>